<sequence>MDTISNRSSTLWSNDEKSKSTPTPTYTLRSRIYCKITSFLSKISFPIAILLGCAITGGTTYALVRWVQHLIATAKVNADPVVWMQEARHKAYDACYYGCSTCSDAWWAYNACAMTAKANVTGIMCDGNKLWNWKDRYPLECLHAVGEFYKADALGKLKKNYRNRLAIVILTVLAGVVGSILVYAVWKKYTRKLNEAAQRHRTSSIVWTQKSTPQTDFNEKEYTTSTTTRHSGSTTSTTNRKLALLTSLAIFTARPTNAYSCAGYSKPVNQYFVNGNHTIYGVIHGYLSNCYDYTCNCSTVCSGGSMPSCSTICSTCTGVDVVPRSYVNRVLPKVQSCGFKVVDAVGGDVNLRVANAGIERNWWVMIRVNKYNLTEGTDEGVECLHAIGG</sequence>
<evidence type="ECO:0000313" key="4">
    <source>
        <dbReference type="Proteomes" id="UP000800235"/>
    </source>
</evidence>
<reference evidence="3" key="1">
    <citation type="journal article" date="2020" name="Stud. Mycol.">
        <title>101 Dothideomycetes genomes: a test case for predicting lifestyles and emergence of pathogens.</title>
        <authorList>
            <person name="Haridas S."/>
            <person name="Albert R."/>
            <person name="Binder M."/>
            <person name="Bloem J."/>
            <person name="Labutti K."/>
            <person name="Salamov A."/>
            <person name="Andreopoulos B."/>
            <person name="Baker S."/>
            <person name="Barry K."/>
            <person name="Bills G."/>
            <person name="Bluhm B."/>
            <person name="Cannon C."/>
            <person name="Castanera R."/>
            <person name="Culley D."/>
            <person name="Daum C."/>
            <person name="Ezra D."/>
            <person name="Gonzalez J."/>
            <person name="Henrissat B."/>
            <person name="Kuo A."/>
            <person name="Liang C."/>
            <person name="Lipzen A."/>
            <person name="Lutzoni F."/>
            <person name="Magnuson J."/>
            <person name="Mondo S."/>
            <person name="Nolan M."/>
            <person name="Ohm R."/>
            <person name="Pangilinan J."/>
            <person name="Park H.-J."/>
            <person name="Ramirez L."/>
            <person name="Alfaro M."/>
            <person name="Sun H."/>
            <person name="Tritt A."/>
            <person name="Yoshinaga Y."/>
            <person name="Zwiers L.-H."/>
            <person name="Turgeon B."/>
            <person name="Goodwin S."/>
            <person name="Spatafora J."/>
            <person name="Crous P."/>
            <person name="Grigoriev I."/>
        </authorList>
    </citation>
    <scope>NUCLEOTIDE SEQUENCE</scope>
    <source>
        <strain evidence="3">CBS 130266</strain>
    </source>
</reference>
<gene>
    <name evidence="3" type="ORF">EJ08DRAFT_676832</name>
</gene>
<protein>
    <submittedName>
        <fullName evidence="3">Uncharacterized protein</fullName>
    </submittedName>
</protein>
<feature type="transmembrane region" description="Helical" evidence="2">
    <location>
        <begin position="43"/>
        <end position="64"/>
    </location>
</feature>
<evidence type="ECO:0000313" key="3">
    <source>
        <dbReference type="EMBL" id="KAF2433291.1"/>
    </source>
</evidence>
<organism evidence="3 4">
    <name type="scientific">Tothia fuscella</name>
    <dbReference type="NCBI Taxonomy" id="1048955"/>
    <lineage>
        <taxon>Eukaryota</taxon>
        <taxon>Fungi</taxon>
        <taxon>Dikarya</taxon>
        <taxon>Ascomycota</taxon>
        <taxon>Pezizomycotina</taxon>
        <taxon>Dothideomycetes</taxon>
        <taxon>Pleosporomycetidae</taxon>
        <taxon>Venturiales</taxon>
        <taxon>Cylindrosympodiaceae</taxon>
        <taxon>Tothia</taxon>
    </lineage>
</organism>
<feature type="region of interest" description="Disordered" evidence="1">
    <location>
        <begin position="1"/>
        <end position="23"/>
    </location>
</feature>
<feature type="transmembrane region" description="Helical" evidence="2">
    <location>
        <begin position="165"/>
        <end position="186"/>
    </location>
</feature>
<dbReference type="OrthoDB" id="3926976at2759"/>
<keyword evidence="2" id="KW-1133">Transmembrane helix</keyword>
<dbReference type="EMBL" id="MU007021">
    <property type="protein sequence ID" value="KAF2433291.1"/>
    <property type="molecule type" value="Genomic_DNA"/>
</dbReference>
<proteinExistence type="predicted"/>
<dbReference type="Proteomes" id="UP000800235">
    <property type="component" value="Unassembled WGS sequence"/>
</dbReference>
<keyword evidence="2" id="KW-0812">Transmembrane</keyword>
<dbReference type="AlphaFoldDB" id="A0A9P4NX27"/>
<comment type="caution">
    <text evidence="3">The sequence shown here is derived from an EMBL/GenBank/DDBJ whole genome shotgun (WGS) entry which is preliminary data.</text>
</comment>
<evidence type="ECO:0000256" key="2">
    <source>
        <dbReference type="SAM" id="Phobius"/>
    </source>
</evidence>
<keyword evidence="2" id="KW-0472">Membrane</keyword>
<evidence type="ECO:0000256" key="1">
    <source>
        <dbReference type="SAM" id="MobiDB-lite"/>
    </source>
</evidence>
<keyword evidence="4" id="KW-1185">Reference proteome</keyword>
<feature type="compositionally biased region" description="Polar residues" evidence="1">
    <location>
        <begin position="1"/>
        <end position="13"/>
    </location>
</feature>
<name>A0A9P4NX27_9PEZI</name>
<accession>A0A9P4NX27</accession>